<dbReference type="EMBL" id="CP000319">
    <property type="protein sequence ID" value="ABE64042.1"/>
    <property type="molecule type" value="Genomic_DNA"/>
</dbReference>
<evidence type="ECO:0000313" key="2">
    <source>
        <dbReference type="Proteomes" id="UP000001953"/>
    </source>
</evidence>
<dbReference type="AlphaFoldDB" id="Q1QIA5"/>
<keyword evidence="2" id="KW-1185">Reference proteome</keyword>
<protein>
    <submittedName>
        <fullName evidence="1">Uncharacterized protein</fullName>
    </submittedName>
</protein>
<dbReference type="HOGENOM" id="CLU_2539117_0_0_5"/>
<organism evidence="1 2">
    <name type="scientific">Nitrobacter hamburgensis (strain DSM 10229 / NCIMB 13809 / X14)</name>
    <dbReference type="NCBI Taxonomy" id="323097"/>
    <lineage>
        <taxon>Bacteria</taxon>
        <taxon>Pseudomonadati</taxon>
        <taxon>Pseudomonadota</taxon>
        <taxon>Alphaproteobacteria</taxon>
        <taxon>Hyphomicrobiales</taxon>
        <taxon>Nitrobacteraceae</taxon>
        <taxon>Nitrobacter</taxon>
    </lineage>
</organism>
<dbReference type="Proteomes" id="UP000001953">
    <property type="component" value="Chromosome"/>
</dbReference>
<evidence type="ECO:0000313" key="1">
    <source>
        <dbReference type="EMBL" id="ABE64042.1"/>
    </source>
</evidence>
<accession>Q1QIA5</accession>
<gene>
    <name evidence="1" type="ordered locus">Nham_3309</name>
</gene>
<sequence length="83" mass="9078">MATAGLPDHIRDDVRSAMFLAVAEGRLNPGAAASRVREFIAAHNRQYSKYVPHGGGVMQSLDQQVYDDGPMRLVDTVAHGLWD</sequence>
<dbReference type="KEGG" id="nha:Nham_3309"/>
<name>Q1QIA5_NITHX</name>
<proteinExistence type="predicted"/>
<reference evidence="1 2" key="1">
    <citation type="submission" date="2006-03" db="EMBL/GenBank/DDBJ databases">
        <title>Complete sequence of chromosome of Nitrobacter hamburgensis X14.</title>
        <authorList>
            <consortium name="US DOE Joint Genome Institute"/>
            <person name="Copeland A."/>
            <person name="Lucas S."/>
            <person name="Lapidus A."/>
            <person name="Barry K."/>
            <person name="Detter J.C."/>
            <person name="Glavina del Rio T."/>
            <person name="Hammon N."/>
            <person name="Israni S."/>
            <person name="Dalin E."/>
            <person name="Tice H."/>
            <person name="Pitluck S."/>
            <person name="Chain P."/>
            <person name="Malfatti S."/>
            <person name="Shin M."/>
            <person name="Vergez L."/>
            <person name="Schmutz J."/>
            <person name="Larimer F."/>
            <person name="Land M."/>
            <person name="Hauser L."/>
            <person name="Kyrpides N."/>
            <person name="Ivanova N."/>
            <person name="Ward B."/>
            <person name="Arp D."/>
            <person name="Klotz M."/>
            <person name="Stein L."/>
            <person name="O'Mullan G."/>
            <person name="Starkenburg S."/>
            <person name="Sayavedra L."/>
            <person name="Poret-Peterson A.T."/>
            <person name="Gentry M.E."/>
            <person name="Bruce D."/>
            <person name="Richardson P."/>
        </authorList>
    </citation>
    <scope>NUCLEOTIDE SEQUENCE [LARGE SCALE GENOMIC DNA]</scope>
    <source>
        <strain evidence="2">DSM 10229 / NCIMB 13809 / X14</strain>
    </source>
</reference>